<dbReference type="PANTHER" id="PTHR31758">
    <property type="entry name" value="BTB/POZ DOMAIN-CONTAINING PROTEIN YLR108C"/>
    <property type="match status" value="1"/>
</dbReference>
<reference evidence="2" key="1">
    <citation type="journal article" date="2020" name="Stud. Mycol.">
        <title>101 Dothideomycetes genomes: a test case for predicting lifestyles and emergence of pathogens.</title>
        <authorList>
            <person name="Haridas S."/>
            <person name="Albert R."/>
            <person name="Binder M."/>
            <person name="Bloem J."/>
            <person name="Labutti K."/>
            <person name="Salamov A."/>
            <person name="Andreopoulos B."/>
            <person name="Baker S."/>
            <person name="Barry K."/>
            <person name="Bills G."/>
            <person name="Bluhm B."/>
            <person name="Cannon C."/>
            <person name="Castanera R."/>
            <person name="Culley D."/>
            <person name="Daum C."/>
            <person name="Ezra D."/>
            <person name="Gonzalez J."/>
            <person name="Henrissat B."/>
            <person name="Kuo A."/>
            <person name="Liang C."/>
            <person name="Lipzen A."/>
            <person name="Lutzoni F."/>
            <person name="Magnuson J."/>
            <person name="Mondo S."/>
            <person name="Nolan M."/>
            <person name="Ohm R."/>
            <person name="Pangilinan J."/>
            <person name="Park H.-J."/>
            <person name="Ramirez L."/>
            <person name="Alfaro M."/>
            <person name="Sun H."/>
            <person name="Tritt A."/>
            <person name="Yoshinaga Y."/>
            <person name="Zwiers L.-H."/>
            <person name="Turgeon B."/>
            <person name="Goodwin S."/>
            <person name="Spatafora J."/>
            <person name="Crous P."/>
            <person name="Grigoriev I."/>
        </authorList>
    </citation>
    <scope>NUCLEOTIDE SEQUENCE</scope>
    <source>
        <strain evidence="2">CBS 175.79</strain>
    </source>
</reference>
<feature type="compositionally biased region" description="Low complexity" evidence="1">
    <location>
        <begin position="116"/>
        <end position="133"/>
    </location>
</feature>
<feature type="region of interest" description="Disordered" evidence="1">
    <location>
        <begin position="60"/>
        <end position="191"/>
    </location>
</feature>
<evidence type="ECO:0000256" key="1">
    <source>
        <dbReference type="SAM" id="MobiDB-lite"/>
    </source>
</evidence>
<dbReference type="InterPro" id="IPR011333">
    <property type="entry name" value="SKP1/BTB/POZ_sf"/>
</dbReference>
<feature type="region of interest" description="Disordered" evidence="1">
    <location>
        <begin position="445"/>
        <end position="474"/>
    </location>
</feature>
<dbReference type="AlphaFoldDB" id="A0A6A5XD29"/>
<feature type="compositionally biased region" description="Polar residues" evidence="1">
    <location>
        <begin position="134"/>
        <end position="147"/>
    </location>
</feature>
<keyword evidence="3" id="KW-1185">Reference proteome</keyword>
<evidence type="ECO:0000313" key="2">
    <source>
        <dbReference type="EMBL" id="KAF2011025.1"/>
    </source>
</evidence>
<organism evidence="2 3">
    <name type="scientific">Aaosphaeria arxii CBS 175.79</name>
    <dbReference type="NCBI Taxonomy" id="1450172"/>
    <lineage>
        <taxon>Eukaryota</taxon>
        <taxon>Fungi</taxon>
        <taxon>Dikarya</taxon>
        <taxon>Ascomycota</taxon>
        <taxon>Pezizomycotina</taxon>
        <taxon>Dothideomycetes</taxon>
        <taxon>Pleosporomycetidae</taxon>
        <taxon>Pleosporales</taxon>
        <taxon>Pleosporales incertae sedis</taxon>
        <taxon>Aaosphaeria</taxon>
    </lineage>
</organism>
<feature type="compositionally biased region" description="Polar residues" evidence="1">
    <location>
        <begin position="92"/>
        <end position="105"/>
    </location>
</feature>
<dbReference type="GeneID" id="54287548"/>
<dbReference type="Gene3D" id="3.30.710.10">
    <property type="entry name" value="Potassium Channel Kv1.1, Chain A"/>
    <property type="match status" value="2"/>
</dbReference>
<dbReference type="OrthoDB" id="2414723at2759"/>
<feature type="compositionally biased region" description="Low complexity" evidence="1">
    <location>
        <begin position="156"/>
        <end position="166"/>
    </location>
</feature>
<gene>
    <name evidence="2" type="ORF">BU24DRAFT_436347</name>
</gene>
<evidence type="ECO:0008006" key="4">
    <source>
        <dbReference type="Google" id="ProtNLM"/>
    </source>
</evidence>
<dbReference type="Proteomes" id="UP000799778">
    <property type="component" value="Unassembled WGS sequence"/>
</dbReference>
<dbReference type="PANTHER" id="PTHR31758:SF2">
    <property type="entry name" value="BTB_POZ DOMAIN-CONTAINING PROTEIN YLR108C"/>
    <property type="match status" value="1"/>
</dbReference>
<protein>
    <recommendedName>
        <fullName evidence="4">Potassium channel tetramerisation-type BTB domain-containing protein</fullName>
    </recommendedName>
</protein>
<dbReference type="CDD" id="cd18316">
    <property type="entry name" value="BTB_POZ_KCTD-like"/>
    <property type="match status" value="1"/>
</dbReference>
<name>A0A6A5XD29_9PLEO</name>
<dbReference type="EMBL" id="ML978075">
    <property type="protein sequence ID" value="KAF2011025.1"/>
    <property type="molecule type" value="Genomic_DNA"/>
</dbReference>
<feature type="compositionally biased region" description="Low complexity" evidence="1">
    <location>
        <begin position="455"/>
        <end position="464"/>
    </location>
</feature>
<evidence type="ECO:0000313" key="3">
    <source>
        <dbReference type="Proteomes" id="UP000799778"/>
    </source>
</evidence>
<proteinExistence type="predicted"/>
<accession>A0A6A5XD29</accession>
<sequence>MNWDWNNSIDLSAYSSQYEPQGELVQDFQNQASSSKDFSVPLPGTVHGLLSQSPALIQNTTSANAPTPLSAPPKLMQNPTGQMSMKRKVDSEPSSAVSQTFSSEVHQGPTKRVNKSRSSSSASANSPALLTPSQGATANDNRRTSLPHTAGAMAASESGIQSSSSSGTDFQRKKEQGKGTGPQGRVIDVSKPRRIVETPSGSDILPAGKVFPIQIGSELFRLSGASLSSDAPSYFSHFFCDQLKNSSGRAGDMKTLYIDRDPGTFRDIALHLQGYHVIPRDGEHYVRLYADAQFYSLPRLTKQLFSTDIFIRIGDTPFQIPRDLFSAPGDSPNYFSLGFAQFFSTPSEVFPGLDRSSLLRPPSISPPQVPNRSGETFAELIRMLQGYNVDIRNEAHRSQLLRDARYFHLKGLEQRLIPCDISFNLNRGQSEIVLRLEDIRQSGVSVTPDAGLNKSGSESSSMKSTPAVSSGSGISNPTNSAFAGLDSQQRTGLVSYARPFTDDHSSTNILVLEIADVEHTTLHFPASAQMIPSALAPLSLDLRVSFHGTTLARITSLFSVIASKMGLPATQPLGLMMLQSGGGVAAQPISPANSGVSERRVRARLGSDTYIEIDGSPVEVGVDPTTGRMGIRHLNQRPTKRTKIAGRNQGYAGGADNEWVWGGPPTNDSYFEDHGEGEEWVIKKAHWRLRVEPDEAEVGKMQVILCGVRMEGYSMERSRNRARGFLSS</sequence>
<dbReference type="RefSeq" id="XP_033379364.1">
    <property type="nucleotide sequence ID" value="XM_033530151.1"/>
</dbReference>
<dbReference type="SUPFAM" id="SSF54695">
    <property type="entry name" value="POZ domain"/>
    <property type="match status" value="1"/>
</dbReference>